<proteinExistence type="inferred from homology"/>
<dbReference type="PANTHER" id="PTHR30193">
    <property type="entry name" value="ABC TRANSPORTER PERMEASE PROTEIN"/>
    <property type="match status" value="1"/>
</dbReference>
<feature type="transmembrane region" description="Helical" evidence="7">
    <location>
        <begin position="100"/>
        <end position="120"/>
    </location>
</feature>
<evidence type="ECO:0000256" key="7">
    <source>
        <dbReference type="RuleBase" id="RU363032"/>
    </source>
</evidence>
<keyword evidence="2 7" id="KW-0813">Transport</keyword>
<comment type="subcellular location">
    <subcellularLocation>
        <location evidence="1 7">Cell membrane</location>
        <topology evidence="1 7">Multi-pass membrane protein</topology>
    </subcellularLocation>
</comment>
<dbReference type="SUPFAM" id="SSF161098">
    <property type="entry name" value="MetI-like"/>
    <property type="match status" value="1"/>
</dbReference>
<comment type="similarity">
    <text evidence="7">Belongs to the binding-protein-dependent transport system permease family.</text>
</comment>
<evidence type="ECO:0000259" key="8">
    <source>
        <dbReference type="PROSITE" id="PS50928"/>
    </source>
</evidence>
<evidence type="ECO:0000256" key="4">
    <source>
        <dbReference type="ARBA" id="ARBA00022692"/>
    </source>
</evidence>
<sequence>MIKIFREFQNKNKINTNNGRKMGMRNKKMVKKTIQNILFLAPCAVVFFVFVIMPFLQGIPYSFRRWDGFSVDYTIVGLENYKNVLTDGSIAAPAVNTIKFAAMEVVFSNLFGLLLALGISRNTRFHRILRTIYFMPYVISIVLASYIWSYIFSDVCYSILGMKNLLASPKTVIRGLAIISVWKDTGYCMIVFLAALKSVPDEYYEVARVEGSKSLHTFVKITLPLIVPAFTTNATLVLSWGLKVFEYPMVTTGGGPGTSSESLAMYIYKNIFVYYKAGYGQAAAILFTLFLAVISFLVASFFRSREVEV</sequence>
<keyword evidence="5 7" id="KW-1133">Transmembrane helix</keyword>
<evidence type="ECO:0000313" key="9">
    <source>
        <dbReference type="EMBL" id="EFD00287.1"/>
    </source>
</evidence>
<dbReference type="GO" id="GO:0055085">
    <property type="term" value="P:transmembrane transport"/>
    <property type="evidence" value="ECO:0007669"/>
    <property type="project" value="InterPro"/>
</dbReference>
<feature type="transmembrane region" description="Helical" evidence="7">
    <location>
        <begin position="172"/>
        <end position="196"/>
    </location>
</feature>
<evidence type="ECO:0000256" key="1">
    <source>
        <dbReference type="ARBA" id="ARBA00004651"/>
    </source>
</evidence>
<reference evidence="9 10" key="1">
    <citation type="submission" date="2010-01" db="EMBL/GenBank/DDBJ databases">
        <authorList>
            <person name="Weinstock G."/>
            <person name="Sodergren E."/>
            <person name="Clifton S."/>
            <person name="Fulton L."/>
            <person name="Fulton B."/>
            <person name="Courtney L."/>
            <person name="Fronick C."/>
            <person name="Harrison M."/>
            <person name="Strong C."/>
            <person name="Farmer C."/>
            <person name="Delahaunty K."/>
            <person name="Markovic C."/>
            <person name="Hall O."/>
            <person name="Minx P."/>
            <person name="Tomlinson C."/>
            <person name="Mitreva M."/>
            <person name="Nelson J."/>
            <person name="Hou S."/>
            <person name="Wollam A."/>
            <person name="Pepin K.H."/>
            <person name="Johnson M."/>
            <person name="Bhonagiri V."/>
            <person name="Nash W.E."/>
            <person name="Warren W."/>
            <person name="Chinwalla A."/>
            <person name="Mardis E.R."/>
            <person name="Wilson R.K."/>
        </authorList>
    </citation>
    <scope>NUCLEOTIDE SEQUENCE [LARGE SCALE GENOMIC DNA]</scope>
    <source>
        <strain evidence="9 10">DSM 13479</strain>
    </source>
</reference>
<dbReference type="InterPro" id="IPR000515">
    <property type="entry name" value="MetI-like"/>
</dbReference>
<dbReference type="CDD" id="cd06261">
    <property type="entry name" value="TM_PBP2"/>
    <property type="match status" value="1"/>
</dbReference>
<dbReference type="PANTHER" id="PTHR30193:SF37">
    <property type="entry name" value="INNER MEMBRANE ABC TRANSPORTER PERMEASE PROTEIN YCJO"/>
    <property type="match status" value="1"/>
</dbReference>
<dbReference type="PROSITE" id="PS50928">
    <property type="entry name" value="ABC_TM1"/>
    <property type="match status" value="1"/>
</dbReference>
<evidence type="ECO:0000256" key="6">
    <source>
        <dbReference type="ARBA" id="ARBA00023136"/>
    </source>
</evidence>
<evidence type="ECO:0000313" key="10">
    <source>
        <dbReference type="Proteomes" id="UP000004968"/>
    </source>
</evidence>
<dbReference type="EMBL" id="ACIO01000104">
    <property type="protein sequence ID" value="EFD00287.1"/>
    <property type="molecule type" value="Genomic_DNA"/>
</dbReference>
<dbReference type="HOGENOM" id="CLU_016047_0_0_9"/>
<evidence type="ECO:0000256" key="5">
    <source>
        <dbReference type="ARBA" id="ARBA00022989"/>
    </source>
</evidence>
<feature type="transmembrane region" description="Helical" evidence="7">
    <location>
        <begin position="37"/>
        <end position="56"/>
    </location>
</feature>
<name>D3AD21_9FIRM</name>
<dbReference type="Proteomes" id="UP000004968">
    <property type="component" value="Unassembled WGS sequence"/>
</dbReference>
<feature type="transmembrane region" description="Helical" evidence="7">
    <location>
        <begin position="132"/>
        <end position="152"/>
    </location>
</feature>
<accession>D3AD21</accession>
<gene>
    <name evidence="9" type="ORF">CLOSTHATH_01499</name>
</gene>
<feature type="transmembrane region" description="Helical" evidence="7">
    <location>
        <begin position="282"/>
        <end position="302"/>
    </location>
</feature>
<keyword evidence="4 7" id="KW-0812">Transmembrane</keyword>
<feature type="domain" description="ABC transmembrane type-1" evidence="8">
    <location>
        <begin position="94"/>
        <end position="298"/>
    </location>
</feature>
<keyword evidence="6 7" id="KW-0472">Membrane</keyword>
<dbReference type="GO" id="GO:0005886">
    <property type="term" value="C:plasma membrane"/>
    <property type="evidence" value="ECO:0007669"/>
    <property type="project" value="UniProtKB-SubCell"/>
</dbReference>
<dbReference type="Gene3D" id="1.10.3720.10">
    <property type="entry name" value="MetI-like"/>
    <property type="match status" value="1"/>
</dbReference>
<feature type="transmembrane region" description="Helical" evidence="7">
    <location>
        <begin position="217"/>
        <end position="242"/>
    </location>
</feature>
<dbReference type="Pfam" id="PF00528">
    <property type="entry name" value="BPD_transp_1"/>
    <property type="match status" value="1"/>
</dbReference>
<keyword evidence="3" id="KW-1003">Cell membrane</keyword>
<comment type="caution">
    <text evidence="9">The sequence shown here is derived from an EMBL/GenBank/DDBJ whole genome shotgun (WGS) entry which is preliminary data.</text>
</comment>
<evidence type="ECO:0000256" key="3">
    <source>
        <dbReference type="ARBA" id="ARBA00022475"/>
    </source>
</evidence>
<protein>
    <submittedName>
        <fullName evidence="9">ABC transporter, permease protein</fullName>
    </submittedName>
</protein>
<evidence type="ECO:0000256" key="2">
    <source>
        <dbReference type="ARBA" id="ARBA00022448"/>
    </source>
</evidence>
<dbReference type="AlphaFoldDB" id="D3AD21"/>
<organism evidence="9 10">
    <name type="scientific">Hungatella hathewayi DSM 13479</name>
    <dbReference type="NCBI Taxonomy" id="566550"/>
    <lineage>
        <taxon>Bacteria</taxon>
        <taxon>Bacillati</taxon>
        <taxon>Bacillota</taxon>
        <taxon>Clostridia</taxon>
        <taxon>Lachnospirales</taxon>
        <taxon>Lachnospiraceae</taxon>
        <taxon>Hungatella</taxon>
    </lineage>
</organism>
<dbReference type="InterPro" id="IPR035906">
    <property type="entry name" value="MetI-like_sf"/>
</dbReference>
<dbReference type="InterPro" id="IPR051393">
    <property type="entry name" value="ABC_transporter_permease"/>
</dbReference>